<dbReference type="SUPFAM" id="SSF54631">
    <property type="entry name" value="CBS-domain pair"/>
    <property type="match status" value="2"/>
</dbReference>
<gene>
    <name evidence="7" type="ORF">TOLI1172_LOCUS8330</name>
</gene>
<dbReference type="PROSITE" id="PS51371">
    <property type="entry name" value="CBS"/>
    <property type="match status" value="2"/>
</dbReference>
<feature type="domain" description="CBS" evidence="6">
    <location>
        <begin position="332"/>
        <end position="385"/>
    </location>
</feature>
<dbReference type="SMART" id="SM00116">
    <property type="entry name" value="CBS"/>
    <property type="match status" value="3"/>
</dbReference>
<keyword evidence="2" id="KW-0677">Repeat</keyword>
<sequence length="385" mass="42688">MMYGDAMDVEGIGSLLPSSSSPNDSNNNPNSLSAQPPPPPPPSEGVQLVRANVSQFLQRVLSDDIVPESSRVIVLDSRLTLRTGFKALLETHTPAAPIWNPKYNAFIGTLAVSDFADILYYFGTVSTALPRPDPRALSSVLDSNSILHWITIKNQNHSNTCQNEFGGNTLSEIRDCVLAEESLYCACRILRDQSIAQIPIYCKSENIMLYILTHMSIFQFMQRHLALDTSNHAEIVANSDNSVVEALSVFDVSISELGIGTYGELASVSYSEKVWVALELMSSRRVSALPVVDEHGMILDEYTRLDVCQMVVDPGSISVEMTIGDSLRHFRQSPVQVCTCRRTDSLRQIFHRFDHAQTKRLYCLSDEGELFGVVSLSDLLGYFLD</sequence>
<dbReference type="Pfam" id="PF00571">
    <property type="entry name" value="CBS"/>
    <property type="match status" value="2"/>
</dbReference>
<keyword evidence="3 4" id="KW-0129">CBS domain</keyword>
<feature type="domain" description="CBS" evidence="6">
    <location>
        <begin position="259"/>
        <end position="317"/>
    </location>
</feature>
<reference evidence="7" key="1">
    <citation type="submission" date="2021-01" db="EMBL/GenBank/DDBJ databases">
        <authorList>
            <person name="Corre E."/>
            <person name="Pelletier E."/>
            <person name="Niang G."/>
            <person name="Scheremetjew M."/>
            <person name="Finn R."/>
            <person name="Kale V."/>
            <person name="Holt S."/>
            <person name="Cochrane G."/>
            <person name="Meng A."/>
            <person name="Brown T."/>
            <person name="Cohen L."/>
        </authorList>
    </citation>
    <scope>NUCLEOTIDE SEQUENCE</scope>
    <source>
        <strain evidence="7">CCMP3278</strain>
    </source>
</reference>
<organism evidence="7">
    <name type="scientific">Timspurckia oligopyrenoides</name>
    <dbReference type="NCBI Taxonomy" id="708627"/>
    <lineage>
        <taxon>Eukaryota</taxon>
        <taxon>Rhodophyta</taxon>
        <taxon>Bangiophyceae</taxon>
        <taxon>Porphyridiales</taxon>
        <taxon>Porphyridiaceae</taxon>
        <taxon>Timspurckia</taxon>
    </lineage>
</organism>
<dbReference type="InterPro" id="IPR050511">
    <property type="entry name" value="AMPK_gamma/SDS23_families"/>
</dbReference>
<dbReference type="EMBL" id="HBFP01011528">
    <property type="protein sequence ID" value="CAD8823931.1"/>
    <property type="molecule type" value="Transcribed_RNA"/>
</dbReference>
<evidence type="ECO:0000256" key="3">
    <source>
        <dbReference type="ARBA" id="ARBA00023122"/>
    </source>
</evidence>
<dbReference type="InterPro" id="IPR000644">
    <property type="entry name" value="CBS_dom"/>
</dbReference>
<comment type="similarity">
    <text evidence="1">Belongs to the 5'-AMP-activated protein kinase gamma subunit family.</text>
</comment>
<protein>
    <recommendedName>
        <fullName evidence="6">CBS domain-containing protein</fullName>
    </recommendedName>
</protein>
<accession>A0A7S0ZKB6</accession>
<dbReference type="Gene3D" id="3.10.580.10">
    <property type="entry name" value="CBS-domain"/>
    <property type="match status" value="2"/>
</dbReference>
<dbReference type="PANTHER" id="PTHR13780:SF35">
    <property type="entry name" value="LD22662P"/>
    <property type="match status" value="1"/>
</dbReference>
<evidence type="ECO:0000313" key="7">
    <source>
        <dbReference type="EMBL" id="CAD8823931.1"/>
    </source>
</evidence>
<evidence type="ECO:0000256" key="1">
    <source>
        <dbReference type="ARBA" id="ARBA00006750"/>
    </source>
</evidence>
<feature type="region of interest" description="Disordered" evidence="5">
    <location>
        <begin position="1"/>
        <end position="45"/>
    </location>
</feature>
<evidence type="ECO:0000256" key="2">
    <source>
        <dbReference type="ARBA" id="ARBA00022737"/>
    </source>
</evidence>
<dbReference type="InterPro" id="IPR046342">
    <property type="entry name" value="CBS_dom_sf"/>
</dbReference>
<evidence type="ECO:0000259" key="6">
    <source>
        <dbReference type="PROSITE" id="PS51371"/>
    </source>
</evidence>
<evidence type="ECO:0000256" key="4">
    <source>
        <dbReference type="PROSITE-ProRule" id="PRU00703"/>
    </source>
</evidence>
<proteinExistence type="inferred from homology"/>
<name>A0A7S0ZKB6_9RHOD</name>
<dbReference type="AlphaFoldDB" id="A0A7S0ZKB6"/>
<evidence type="ECO:0000256" key="5">
    <source>
        <dbReference type="SAM" id="MobiDB-lite"/>
    </source>
</evidence>
<dbReference type="PANTHER" id="PTHR13780">
    <property type="entry name" value="AMP-ACTIVATED PROTEIN KINASE, GAMMA REGULATORY SUBUNIT"/>
    <property type="match status" value="1"/>
</dbReference>
<feature type="compositionally biased region" description="Low complexity" evidence="5">
    <location>
        <begin position="14"/>
        <end position="34"/>
    </location>
</feature>